<dbReference type="EMBL" id="MU277219">
    <property type="protein sequence ID" value="KAI0060444.1"/>
    <property type="molecule type" value="Genomic_DNA"/>
</dbReference>
<evidence type="ECO:0000313" key="2">
    <source>
        <dbReference type="Proteomes" id="UP000814140"/>
    </source>
</evidence>
<keyword evidence="2" id="KW-1185">Reference proteome</keyword>
<reference evidence="1" key="1">
    <citation type="submission" date="2021-03" db="EMBL/GenBank/DDBJ databases">
        <authorList>
            <consortium name="DOE Joint Genome Institute"/>
            <person name="Ahrendt S."/>
            <person name="Looney B.P."/>
            <person name="Miyauchi S."/>
            <person name="Morin E."/>
            <person name="Drula E."/>
            <person name="Courty P.E."/>
            <person name="Chicoki N."/>
            <person name="Fauchery L."/>
            <person name="Kohler A."/>
            <person name="Kuo A."/>
            <person name="Labutti K."/>
            <person name="Pangilinan J."/>
            <person name="Lipzen A."/>
            <person name="Riley R."/>
            <person name="Andreopoulos W."/>
            <person name="He G."/>
            <person name="Johnson J."/>
            <person name="Barry K.W."/>
            <person name="Grigoriev I.V."/>
            <person name="Nagy L."/>
            <person name="Hibbett D."/>
            <person name="Henrissat B."/>
            <person name="Matheny P.B."/>
            <person name="Labbe J."/>
            <person name="Martin F."/>
        </authorList>
    </citation>
    <scope>NUCLEOTIDE SEQUENCE</scope>
    <source>
        <strain evidence="1">HHB10654</strain>
    </source>
</reference>
<protein>
    <submittedName>
        <fullName evidence="1">Uncharacterized protein</fullName>
    </submittedName>
</protein>
<comment type="caution">
    <text evidence="1">The sequence shown here is derived from an EMBL/GenBank/DDBJ whole genome shotgun (WGS) entry which is preliminary data.</text>
</comment>
<organism evidence="1 2">
    <name type="scientific">Artomyces pyxidatus</name>
    <dbReference type="NCBI Taxonomy" id="48021"/>
    <lineage>
        <taxon>Eukaryota</taxon>
        <taxon>Fungi</taxon>
        <taxon>Dikarya</taxon>
        <taxon>Basidiomycota</taxon>
        <taxon>Agaricomycotina</taxon>
        <taxon>Agaricomycetes</taxon>
        <taxon>Russulales</taxon>
        <taxon>Auriscalpiaceae</taxon>
        <taxon>Artomyces</taxon>
    </lineage>
</organism>
<gene>
    <name evidence="1" type="ORF">BV25DRAFT_1827943</name>
</gene>
<evidence type="ECO:0000313" key="1">
    <source>
        <dbReference type="EMBL" id="KAI0060444.1"/>
    </source>
</evidence>
<sequence length="103" mass="11289">MPPTYANSTEPLPIWERAGPAPIRGLAREAIFGIVFMIGKSIDCHLLRLQLTSPTLCPVVFAFIILAFFWVANGMQRPRPLSVLAAEAKGALNPAGFASRRQR</sequence>
<proteinExistence type="predicted"/>
<reference evidence="1" key="2">
    <citation type="journal article" date="2022" name="New Phytol.">
        <title>Evolutionary transition to the ectomycorrhizal habit in the genomes of a hyperdiverse lineage of mushroom-forming fungi.</title>
        <authorList>
            <person name="Looney B."/>
            <person name="Miyauchi S."/>
            <person name="Morin E."/>
            <person name="Drula E."/>
            <person name="Courty P.E."/>
            <person name="Kohler A."/>
            <person name="Kuo A."/>
            <person name="LaButti K."/>
            <person name="Pangilinan J."/>
            <person name="Lipzen A."/>
            <person name="Riley R."/>
            <person name="Andreopoulos W."/>
            <person name="He G."/>
            <person name="Johnson J."/>
            <person name="Nolan M."/>
            <person name="Tritt A."/>
            <person name="Barry K.W."/>
            <person name="Grigoriev I.V."/>
            <person name="Nagy L.G."/>
            <person name="Hibbett D."/>
            <person name="Henrissat B."/>
            <person name="Matheny P.B."/>
            <person name="Labbe J."/>
            <person name="Martin F.M."/>
        </authorList>
    </citation>
    <scope>NUCLEOTIDE SEQUENCE</scope>
    <source>
        <strain evidence="1">HHB10654</strain>
    </source>
</reference>
<name>A0ACB8SV16_9AGAM</name>
<dbReference type="Proteomes" id="UP000814140">
    <property type="component" value="Unassembled WGS sequence"/>
</dbReference>
<accession>A0ACB8SV16</accession>